<gene>
    <name evidence="1" type="ORF">QE382_002304</name>
</gene>
<dbReference type="EMBL" id="JAUTBA010000001">
    <property type="protein sequence ID" value="MDQ1150320.1"/>
    <property type="molecule type" value="Genomic_DNA"/>
</dbReference>
<evidence type="ECO:0000313" key="1">
    <source>
        <dbReference type="EMBL" id="MDQ1150320.1"/>
    </source>
</evidence>
<protein>
    <submittedName>
        <fullName evidence="1">Uncharacterized protein</fullName>
    </submittedName>
</protein>
<proteinExistence type="predicted"/>
<comment type="caution">
    <text evidence="1">The sequence shown here is derived from an EMBL/GenBank/DDBJ whole genome shotgun (WGS) entry which is preliminary data.</text>
</comment>
<evidence type="ECO:0000313" key="2">
    <source>
        <dbReference type="Proteomes" id="UP001244640"/>
    </source>
</evidence>
<organism evidence="1 2">
    <name type="scientific">Sphingobacterium zeae</name>
    <dbReference type="NCBI Taxonomy" id="1776859"/>
    <lineage>
        <taxon>Bacteria</taxon>
        <taxon>Pseudomonadati</taxon>
        <taxon>Bacteroidota</taxon>
        <taxon>Sphingobacteriia</taxon>
        <taxon>Sphingobacteriales</taxon>
        <taxon>Sphingobacteriaceae</taxon>
        <taxon>Sphingobacterium</taxon>
    </lineage>
</organism>
<reference evidence="1 2" key="1">
    <citation type="submission" date="2023-07" db="EMBL/GenBank/DDBJ databases">
        <title>Functional and genomic diversity of the sorghum phyllosphere microbiome.</title>
        <authorList>
            <person name="Shade A."/>
        </authorList>
    </citation>
    <scope>NUCLEOTIDE SEQUENCE [LARGE SCALE GENOMIC DNA]</scope>
    <source>
        <strain evidence="1 2">SORGH_AS_0892</strain>
    </source>
</reference>
<dbReference type="Proteomes" id="UP001244640">
    <property type="component" value="Unassembled WGS sequence"/>
</dbReference>
<name>A0ABU0U5T2_9SPHI</name>
<sequence>MYIRLGVIGKSVYTTFGNLECSKNGNNGAAFLAIRNAA</sequence>
<accession>A0ABU0U5T2</accession>
<keyword evidence="2" id="KW-1185">Reference proteome</keyword>